<organism evidence="1">
    <name type="scientific">Rhizophagus irregularis (strain DAOM 181602 / DAOM 197198 / MUCL 43194)</name>
    <name type="common">Arbuscular mycorrhizal fungus</name>
    <name type="synonym">Glomus intraradices</name>
    <dbReference type="NCBI Taxonomy" id="747089"/>
    <lineage>
        <taxon>Eukaryota</taxon>
        <taxon>Fungi</taxon>
        <taxon>Fungi incertae sedis</taxon>
        <taxon>Mucoromycota</taxon>
        <taxon>Glomeromycotina</taxon>
        <taxon>Glomeromycetes</taxon>
        <taxon>Glomerales</taxon>
        <taxon>Glomeraceae</taxon>
        <taxon>Rhizophagus</taxon>
    </lineage>
</organism>
<sequence length="86" mass="10102">MSPLKFARQPEHLVLSQAHHHNFFIYHFTVDKMVDAFTGVRRKRGSQLPNLQDSRLPPQIRTDLDPIGMDFLFIGDRQLSDYESIY</sequence>
<reference evidence="1" key="1">
    <citation type="submission" date="2013-07" db="EMBL/GenBank/DDBJ databases">
        <title>The genome of an arbuscular mycorrhizal fungus provides insights into the evolution of the oldest plant symbiosis.</title>
        <authorList>
            <consortium name="DOE Joint Genome Institute"/>
            <person name="Tisserant E."/>
            <person name="Malbreil M."/>
            <person name="Kuo A."/>
            <person name="Kohler A."/>
            <person name="Symeonidi A."/>
            <person name="Balestrini R."/>
            <person name="Charron P."/>
            <person name="Duensing N."/>
            <person name="Frei-dit-Frey N."/>
            <person name="Gianinazzi-Pearson V."/>
            <person name="Gilbert B."/>
            <person name="Handa Y."/>
            <person name="Hijri M."/>
            <person name="Kaul R."/>
            <person name="Kawaguchi M."/>
            <person name="Krajinski F."/>
            <person name="Lammers P."/>
            <person name="Lapierre D."/>
            <person name="Masclaux F.G."/>
            <person name="Murat C."/>
            <person name="Morin E."/>
            <person name="Ndikumana S."/>
            <person name="Pagni M."/>
            <person name="Petitpierre D."/>
            <person name="Requena N."/>
            <person name="Rosikiewicz P."/>
            <person name="Riley R."/>
            <person name="Saito K."/>
            <person name="San Clemente H."/>
            <person name="Shapiro H."/>
            <person name="van Tuinen D."/>
            <person name="Becard G."/>
            <person name="Bonfante P."/>
            <person name="Paszkowski U."/>
            <person name="Shachar-Hill Y."/>
            <person name="Young J.P."/>
            <person name="Sanders I.R."/>
            <person name="Henrissat B."/>
            <person name="Rensing S.A."/>
            <person name="Grigoriev I.V."/>
            <person name="Corradi N."/>
            <person name="Roux C."/>
            <person name="Martin F."/>
        </authorList>
    </citation>
    <scope>NUCLEOTIDE SEQUENCE</scope>
    <source>
        <strain evidence="1">DAOM 197198</strain>
    </source>
</reference>
<name>U9TND7_RHIID</name>
<protein>
    <submittedName>
        <fullName evidence="1">Uncharacterized protein</fullName>
    </submittedName>
</protein>
<dbReference type="EMBL" id="KI293905">
    <property type="protein sequence ID" value="ESA04856.1"/>
    <property type="molecule type" value="Genomic_DNA"/>
</dbReference>
<accession>U9TND7</accession>
<dbReference type="AlphaFoldDB" id="U9TND7"/>
<evidence type="ECO:0000313" key="1">
    <source>
        <dbReference type="EMBL" id="ESA04856.1"/>
    </source>
</evidence>
<proteinExistence type="predicted"/>
<gene>
    <name evidence="1" type="ORF">GLOINDRAFT_36362</name>
</gene>
<dbReference type="HOGENOM" id="CLU_2499026_0_0_1"/>